<dbReference type="PANTHER" id="PTHR24148">
    <property type="entry name" value="ANKYRIN REPEAT DOMAIN-CONTAINING PROTEIN 39 HOMOLOG-RELATED"/>
    <property type="match status" value="1"/>
</dbReference>
<dbReference type="Proteomes" id="UP000235371">
    <property type="component" value="Unassembled WGS sequence"/>
</dbReference>
<sequence>MYPYSTLSAAAKEVRLLTLMPGCDNDPIEASLSTESLHGGSIYEALSYVWGSTGNKPNITLDGVTFAITQNLHAALKRLRLQHQSRLLWVDAICINQDDTSEKSSQVAMMSEIYSKTTKGLLWLG</sequence>
<evidence type="ECO:0000313" key="2">
    <source>
        <dbReference type="EMBL" id="PMD67714.1"/>
    </source>
</evidence>
<dbReference type="Pfam" id="PF06985">
    <property type="entry name" value="HET"/>
    <property type="match status" value="1"/>
</dbReference>
<gene>
    <name evidence="2" type="ORF">K444DRAFT_579458</name>
</gene>
<dbReference type="AlphaFoldDB" id="A0A2J6TXG7"/>
<evidence type="ECO:0000313" key="3">
    <source>
        <dbReference type="Proteomes" id="UP000235371"/>
    </source>
</evidence>
<accession>A0A2J6TXG7</accession>
<reference evidence="2 3" key="1">
    <citation type="submission" date="2016-04" db="EMBL/GenBank/DDBJ databases">
        <title>A degradative enzymes factory behind the ericoid mycorrhizal symbiosis.</title>
        <authorList>
            <consortium name="DOE Joint Genome Institute"/>
            <person name="Martino E."/>
            <person name="Morin E."/>
            <person name="Grelet G."/>
            <person name="Kuo A."/>
            <person name="Kohler A."/>
            <person name="Daghino S."/>
            <person name="Barry K."/>
            <person name="Choi C."/>
            <person name="Cichocki N."/>
            <person name="Clum A."/>
            <person name="Copeland A."/>
            <person name="Hainaut M."/>
            <person name="Haridas S."/>
            <person name="Labutti K."/>
            <person name="Lindquist E."/>
            <person name="Lipzen A."/>
            <person name="Khouja H.-R."/>
            <person name="Murat C."/>
            <person name="Ohm R."/>
            <person name="Olson A."/>
            <person name="Spatafora J."/>
            <person name="Veneault-Fourrey C."/>
            <person name="Henrissat B."/>
            <person name="Grigoriev I."/>
            <person name="Martin F."/>
            <person name="Perotto S."/>
        </authorList>
    </citation>
    <scope>NUCLEOTIDE SEQUENCE [LARGE SCALE GENOMIC DNA]</scope>
    <source>
        <strain evidence="2 3">E</strain>
    </source>
</reference>
<dbReference type="InParanoid" id="A0A2J6TXG7"/>
<dbReference type="InterPro" id="IPR052895">
    <property type="entry name" value="HetReg/Transcr_Mod"/>
</dbReference>
<dbReference type="OrthoDB" id="2157530at2759"/>
<name>A0A2J6TXG7_9HELO</name>
<feature type="domain" description="Heterokaryon incompatibility" evidence="1">
    <location>
        <begin position="43"/>
        <end position="125"/>
    </location>
</feature>
<dbReference type="STRING" id="1095630.A0A2J6TXG7"/>
<dbReference type="GeneID" id="36585741"/>
<protein>
    <submittedName>
        <fullName evidence="2">HET-domain-containing protein</fullName>
    </submittedName>
</protein>
<dbReference type="EMBL" id="KZ613740">
    <property type="protein sequence ID" value="PMD67714.1"/>
    <property type="molecule type" value="Genomic_DNA"/>
</dbReference>
<proteinExistence type="predicted"/>
<dbReference type="RefSeq" id="XP_024744618.1">
    <property type="nucleotide sequence ID" value="XM_024877664.1"/>
</dbReference>
<evidence type="ECO:0000259" key="1">
    <source>
        <dbReference type="Pfam" id="PF06985"/>
    </source>
</evidence>
<keyword evidence="3" id="KW-1185">Reference proteome</keyword>
<dbReference type="PANTHER" id="PTHR24148:SF77">
    <property type="entry name" value="HETEROKARYON INCOMPATIBILITY DOMAIN-CONTAINING PROTEIN"/>
    <property type="match status" value="1"/>
</dbReference>
<dbReference type="InterPro" id="IPR010730">
    <property type="entry name" value="HET"/>
</dbReference>
<organism evidence="2 3">
    <name type="scientific">Hyaloscypha bicolor E</name>
    <dbReference type="NCBI Taxonomy" id="1095630"/>
    <lineage>
        <taxon>Eukaryota</taxon>
        <taxon>Fungi</taxon>
        <taxon>Dikarya</taxon>
        <taxon>Ascomycota</taxon>
        <taxon>Pezizomycotina</taxon>
        <taxon>Leotiomycetes</taxon>
        <taxon>Helotiales</taxon>
        <taxon>Hyaloscyphaceae</taxon>
        <taxon>Hyaloscypha</taxon>
        <taxon>Hyaloscypha bicolor</taxon>
    </lineage>
</organism>
<feature type="non-terminal residue" evidence="2">
    <location>
        <position position="125"/>
    </location>
</feature>